<keyword evidence="4" id="KW-1185">Reference proteome</keyword>
<evidence type="ECO:0000313" key="4">
    <source>
        <dbReference type="Proteomes" id="UP000664209"/>
    </source>
</evidence>
<evidence type="ECO:0000256" key="2">
    <source>
        <dbReference type="SAM" id="Phobius"/>
    </source>
</evidence>
<dbReference type="RefSeq" id="WP_208054729.1">
    <property type="nucleotide sequence ID" value="NZ_JAGEMK010000002.1"/>
</dbReference>
<organism evidence="3 4">
    <name type="scientific">Actinotalea soli</name>
    <dbReference type="NCBI Taxonomy" id="2819234"/>
    <lineage>
        <taxon>Bacteria</taxon>
        <taxon>Bacillati</taxon>
        <taxon>Actinomycetota</taxon>
        <taxon>Actinomycetes</taxon>
        <taxon>Micrococcales</taxon>
        <taxon>Cellulomonadaceae</taxon>
        <taxon>Actinotalea</taxon>
    </lineage>
</organism>
<keyword evidence="2" id="KW-1133">Transmembrane helix</keyword>
<reference evidence="3" key="1">
    <citation type="submission" date="2021-03" db="EMBL/GenBank/DDBJ databases">
        <title>Actinotalea soli sp. nov., isolated from soil.</title>
        <authorList>
            <person name="Ping W."/>
            <person name="Zhang J."/>
        </authorList>
    </citation>
    <scope>NUCLEOTIDE SEQUENCE</scope>
    <source>
        <strain evidence="3">BY-33</strain>
    </source>
</reference>
<feature type="region of interest" description="Disordered" evidence="1">
    <location>
        <begin position="123"/>
        <end position="146"/>
    </location>
</feature>
<proteinExistence type="predicted"/>
<feature type="compositionally biased region" description="Basic and acidic residues" evidence="1">
    <location>
        <begin position="137"/>
        <end position="146"/>
    </location>
</feature>
<name>A0A939LNW3_9CELL</name>
<dbReference type="Proteomes" id="UP000664209">
    <property type="component" value="Unassembled WGS sequence"/>
</dbReference>
<gene>
    <name evidence="3" type="ORF">J4G33_04375</name>
</gene>
<accession>A0A939LNW3</accession>
<sequence>MRRWLRCRGWEIALVLLGAAAFTLLGVTTVTGVTFGGGDDRAPGLSGWWEDVTTVSEAERATQFWDAPVTTDDPIDGDRSLSAWRAFRGTSELEAALLVLAGTAGLAGCVLLAIRSDRDVLPPSRARRRRADEDDVDPARDLRRAG</sequence>
<feature type="transmembrane region" description="Helical" evidence="2">
    <location>
        <begin position="95"/>
        <end position="114"/>
    </location>
</feature>
<keyword evidence="2" id="KW-0812">Transmembrane</keyword>
<evidence type="ECO:0000313" key="3">
    <source>
        <dbReference type="EMBL" id="MBO1751033.1"/>
    </source>
</evidence>
<protein>
    <submittedName>
        <fullName evidence="3">Uncharacterized protein</fullName>
    </submittedName>
</protein>
<keyword evidence="2" id="KW-0472">Membrane</keyword>
<dbReference type="AlphaFoldDB" id="A0A939LNW3"/>
<dbReference type="EMBL" id="JAGEMK010000002">
    <property type="protein sequence ID" value="MBO1751033.1"/>
    <property type="molecule type" value="Genomic_DNA"/>
</dbReference>
<evidence type="ECO:0000256" key="1">
    <source>
        <dbReference type="SAM" id="MobiDB-lite"/>
    </source>
</evidence>
<comment type="caution">
    <text evidence="3">The sequence shown here is derived from an EMBL/GenBank/DDBJ whole genome shotgun (WGS) entry which is preliminary data.</text>
</comment>